<evidence type="ECO:0000313" key="1">
    <source>
        <dbReference type="EMBL" id="KAK3060346.1"/>
    </source>
</evidence>
<dbReference type="Proteomes" id="UP001186974">
    <property type="component" value="Unassembled WGS sequence"/>
</dbReference>
<keyword evidence="2" id="KW-1185">Reference proteome</keyword>
<feature type="non-terminal residue" evidence="1">
    <location>
        <position position="1"/>
    </location>
</feature>
<name>A0ACC3D192_9PEZI</name>
<organism evidence="1 2">
    <name type="scientific">Coniosporium uncinatum</name>
    <dbReference type="NCBI Taxonomy" id="93489"/>
    <lineage>
        <taxon>Eukaryota</taxon>
        <taxon>Fungi</taxon>
        <taxon>Dikarya</taxon>
        <taxon>Ascomycota</taxon>
        <taxon>Pezizomycotina</taxon>
        <taxon>Dothideomycetes</taxon>
        <taxon>Dothideomycetes incertae sedis</taxon>
        <taxon>Coniosporium</taxon>
    </lineage>
</organism>
<sequence length="271" mass="27748">LTQTESALEPEKPQDPAPTPTPQAAAPAAKEEQAEAPAPTPAKPAAPKSWASIISAGHGAKPPVATPAVPAATSTSAPRSQPKPAQQAPAQSAPPSAPVAATPSSRDASATEDQQDAGWQTAGAEHSRKQSRAQAQVPSGERRSAGVRAFVKNVYPSVEADALKSALSKHGEIVYFDVSRPKNCAFVEFASMADFNAAVQANPHKVGSDEVVVEERLERRDGGPRPPQFQRGGMRGGRGGSDRGRGNFSPRGGRGGAPAPARGGRGGAQAA</sequence>
<reference evidence="1" key="1">
    <citation type="submission" date="2024-09" db="EMBL/GenBank/DDBJ databases">
        <title>Black Yeasts Isolated from many extreme environments.</title>
        <authorList>
            <person name="Coleine C."/>
            <person name="Stajich J.E."/>
            <person name="Selbmann L."/>
        </authorList>
    </citation>
    <scope>NUCLEOTIDE SEQUENCE</scope>
    <source>
        <strain evidence="1">CCFEE 5737</strain>
    </source>
</reference>
<accession>A0ACC3D192</accession>
<proteinExistence type="predicted"/>
<comment type="caution">
    <text evidence="1">The sequence shown here is derived from an EMBL/GenBank/DDBJ whole genome shotgun (WGS) entry which is preliminary data.</text>
</comment>
<evidence type="ECO:0000313" key="2">
    <source>
        <dbReference type="Proteomes" id="UP001186974"/>
    </source>
</evidence>
<gene>
    <name evidence="1" type="ORF">LTS18_008749</name>
</gene>
<dbReference type="EMBL" id="JAWDJW010008646">
    <property type="protein sequence ID" value="KAK3060346.1"/>
    <property type="molecule type" value="Genomic_DNA"/>
</dbReference>
<protein>
    <submittedName>
        <fullName evidence="1">Uncharacterized protein</fullName>
    </submittedName>
</protein>